<dbReference type="Gene3D" id="3.10.105.10">
    <property type="entry name" value="Dipeptide-binding Protein, Domain 3"/>
    <property type="match status" value="1"/>
</dbReference>
<organism evidence="6 7">
    <name type="scientific">Candidatus Rhodobacter oscarellae</name>
    <dbReference type="NCBI Taxonomy" id="1675527"/>
    <lineage>
        <taxon>Bacteria</taxon>
        <taxon>Pseudomonadati</taxon>
        <taxon>Pseudomonadota</taxon>
        <taxon>Alphaproteobacteria</taxon>
        <taxon>Rhodobacterales</taxon>
        <taxon>Rhodobacter group</taxon>
        <taxon>Rhodobacter</taxon>
    </lineage>
</organism>
<dbReference type="InterPro" id="IPR039424">
    <property type="entry name" value="SBP_5"/>
</dbReference>
<feature type="chain" id="PRO_5005318241" evidence="4">
    <location>
        <begin position="22"/>
        <end position="487"/>
    </location>
</feature>
<name>A0A0J9E573_9RHOB</name>
<dbReference type="RefSeq" id="WP_049643581.1">
    <property type="nucleotide sequence ID" value="NZ_LFTY01000002.1"/>
</dbReference>
<dbReference type="GO" id="GO:1904680">
    <property type="term" value="F:peptide transmembrane transporter activity"/>
    <property type="evidence" value="ECO:0007669"/>
    <property type="project" value="TreeGrafter"/>
</dbReference>
<keyword evidence="7" id="KW-1185">Reference proteome</keyword>
<dbReference type="STRING" id="1675527.AIOL_002875"/>
<comment type="similarity">
    <text evidence="2">Belongs to the bacterial solute-binding protein 5 family.</text>
</comment>
<dbReference type="Gene3D" id="3.40.190.10">
    <property type="entry name" value="Periplasmic binding protein-like II"/>
    <property type="match status" value="1"/>
</dbReference>
<reference evidence="6 7" key="1">
    <citation type="submission" date="2015-06" db="EMBL/GenBank/DDBJ databases">
        <title>Draft genome sequence of an Alphaproteobacteria species associated to the Mediterranean sponge Oscarella lobularis.</title>
        <authorList>
            <person name="Jourda C."/>
            <person name="Santini S."/>
            <person name="Claverie J.-M."/>
        </authorList>
    </citation>
    <scope>NUCLEOTIDE SEQUENCE [LARGE SCALE GENOMIC DNA]</scope>
    <source>
        <strain evidence="6">IGS</strain>
    </source>
</reference>
<dbReference type="SUPFAM" id="SSF53850">
    <property type="entry name" value="Periplasmic binding protein-like II"/>
    <property type="match status" value="1"/>
</dbReference>
<dbReference type="Pfam" id="PF00496">
    <property type="entry name" value="SBP_bac_5"/>
    <property type="match status" value="1"/>
</dbReference>
<comment type="subcellular location">
    <subcellularLocation>
        <location evidence="1">Periplasm</location>
    </subcellularLocation>
</comment>
<keyword evidence="3 4" id="KW-0732">Signal</keyword>
<dbReference type="AlphaFoldDB" id="A0A0J9E573"/>
<sequence>MFTRLKISVAAMALAATGAAAQDSITIGMQLEPPNLDPTGGAAAAIDEVVYANLFEGLTRYQADGSIAPGLAESWTVSADGLTYRFNLRSGVTFHDGTAMDAQDVKFSLDRARAEDSTNAQKALFAGIAAVNVVDDTTVEVVLGAPNGQFITNMAWGDAVIVAPESIETAATAPVGTGPFKLGQWVQGDRVELVENPDYWGDKPSLKSATFKFISDPNAAFAAMMAGDIDAFPGYPAPETLIQFEADPRFQLLIGSTEGETILSTNNKRVTDIRVRKAIAHAINRQEIIDGAMFGYGTPIGTHFAPHNPDYVDLTAQSAYDPDMAKALLAEAGATDLTLTLKLPPPSYARRGGEIVAAQLRAVGIETEISNLEWAQWLEQVFKGKDYDLTIVSHTEPMDIGIYARPEYYFQYDKPEFQALMVDLNLATEPAKRSEILAAAQKMLADDYVNGYLFQLARTGVADAKIRGLWPNSPTQANDLTGVSWAE</sequence>
<evidence type="ECO:0000256" key="2">
    <source>
        <dbReference type="ARBA" id="ARBA00005695"/>
    </source>
</evidence>
<dbReference type="PATRIC" id="fig|1675527.3.peg.3009"/>
<dbReference type="GO" id="GO:0030288">
    <property type="term" value="C:outer membrane-bounded periplasmic space"/>
    <property type="evidence" value="ECO:0007669"/>
    <property type="project" value="UniProtKB-ARBA"/>
</dbReference>
<evidence type="ECO:0000259" key="5">
    <source>
        <dbReference type="Pfam" id="PF00496"/>
    </source>
</evidence>
<dbReference type="EMBL" id="LFTY01000002">
    <property type="protein sequence ID" value="KMW57907.1"/>
    <property type="molecule type" value="Genomic_DNA"/>
</dbReference>
<dbReference type="InterPro" id="IPR030678">
    <property type="entry name" value="Peptide/Ni-bd"/>
</dbReference>
<feature type="domain" description="Solute-binding protein family 5" evidence="5">
    <location>
        <begin position="67"/>
        <end position="394"/>
    </location>
</feature>
<dbReference type="PANTHER" id="PTHR30290:SF38">
    <property type="entry name" value="D,D-DIPEPTIDE-BINDING PERIPLASMIC PROTEIN DDPA-RELATED"/>
    <property type="match status" value="1"/>
</dbReference>
<dbReference type="GO" id="GO:0015833">
    <property type="term" value="P:peptide transport"/>
    <property type="evidence" value="ECO:0007669"/>
    <property type="project" value="TreeGrafter"/>
</dbReference>
<gene>
    <name evidence="6" type="ORF">AIOL_002875</name>
</gene>
<evidence type="ECO:0000313" key="7">
    <source>
        <dbReference type="Proteomes" id="UP000037178"/>
    </source>
</evidence>
<protein>
    <submittedName>
        <fullName evidence="6">Peptide/opine/nickel uptake family ABC transporter, periplasmic substrate-binding protein</fullName>
    </submittedName>
</protein>
<evidence type="ECO:0000256" key="3">
    <source>
        <dbReference type="ARBA" id="ARBA00022729"/>
    </source>
</evidence>
<dbReference type="Proteomes" id="UP000037178">
    <property type="component" value="Unassembled WGS sequence"/>
</dbReference>
<dbReference type="GO" id="GO:0043190">
    <property type="term" value="C:ATP-binding cassette (ABC) transporter complex"/>
    <property type="evidence" value="ECO:0007669"/>
    <property type="project" value="InterPro"/>
</dbReference>
<accession>A0A0J9E573</accession>
<evidence type="ECO:0000256" key="1">
    <source>
        <dbReference type="ARBA" id="ARBA00004418"/>
    </source>
</evidence>
<dbReference type="PIRSF" id="PIRSF002741">
    <property type="entry name" value="MppA"/>
    <property type="match status" value="1"/>
</dbReference>
<feature type="signal peptide" evidence="4">
    <location>
        <begin position="1"/>
        <end position="21"/>
    </location>
</feature>
<dbReference type="CDD" id="cd08494">
    <property type="entry name" value="PBP2_NikA_DppA_OppA_like_6"/>
    <property type="match status" value="1"/>
</dbReference>
<evidence type="ECO:0000313" key="6">
    <source>
        <dbReference type="EMBL" id="KMW57907.1"/>
    </source>
</evidence>
<proteinExistence type="inferred from homology"/>
<dbReference type="PANTHER" id="PTHR30290">
    <property type="entry name" value="PERIPLASMIC BINDING COMPONENT OF ABC TRANSPORTER"/>
    <property type="match status" value="1"/>
</dbReference>
<dbReference type="InterPro" id="IPR000914">
    <property type="entry name" value="SBP_5_dom"/>
</dbReference>
<evidence type="ECO:0000256" key="4">
    <source>
        <dbReference type="SAM" id="SignalP"/>
    </source>
</evidence>
<dbReference type="OrthoDB" id="9803988at2"/>
<comment type="caution">
    <text evidence="6">The sequence shown here is derived from an EMBL/GenBank/DDBJ whole genome shotgun (WGS) entry which is preliminary data.</text>
</comment>